<comment type="caution">
    <text evidence="1">The sequence shown here is derived from an EMBL/GenBank/DDBJ whole genome shotgun (WGS) entry which is preliminary data.</text>
</comment>
<dbReference type="RefSeq" id="WP_087426388.1">
    <property type="nucleotide sequence ID" value="NZ_JADNLF010000020.1"/>
</dbReference>
<organism evidence="1 2">
    <name type="scientific">Bacteroides clarus</name>
    <dbReference type="NCBI Taxonomy" id="626929"/>
    <lineage>
        <taxon>Bacteria</taxon>
        <taxon>Pseudomonadati</taxon>
        <taxon>Bacteroidota</taxon>
        <taxon>Bacteroidia</taxon>
        <taxon>Bacteroidales</taxon>
        <taxon>Bacteroidaceae</taxon>
        <taxon>Bacteroides</taxon>
    </lineage>
</organism>
<name>A0A1Y3YRT3_9BACE</name>
<protein>
    <submittedName>
        <fullName evidence="1">Uncharacterized protein</fullName>
    </submittedName>
</protein>
<dbReference type="Proteomes" id="UP000195386">
    <property type="component" value="Unassembled WGS sequence"/>
</dbReference>
<evidence type="ECO:0000313" key="2">
    <source>
        <dbReference type="Proteomes" id="UP000195386"/>
    </source>
</evidence>
<reference evidence="2" key="1">
    <citation type="submission" date="2017-04" db="EMBL/GenBank/DDBJ databases">
        <title>Function of individual gut microbiota members based on whole genome sequencing of pure cultures obtained from chicken caecum.</title>
        <authorList>
            <person name="Medvecky M."/>
            <person name="Cejkova D."/>
            <person name="Polansky O."/>
            <person name="Karasova D."/>
            <person name="Kubasova T."/>
            <person name="Cizek A."/>
            <person name="Rychlik I."/>
        </authorList>
    </citation>
    <scope>NUCLEOTIDE SEQUENCE [LARGE SCALE GENOMIC DNA]</scope>
    <source>
        <strain evidence="2">An43</strain>
    </source>
</reference>
<sequence length="64" mass="7230">MGSVIENKKVKVITKNRQVKTKGDRLGWTLRSEVKHVPLREIAGRGKIVNETCCFISTTAKMIM</sequence>
<evidence type="ECO:0000313" key="1">
    <source>
        <dbReference type="EMBL" id="OUO00427.1"/>
    </source>
</evidence>
<dbReference type="EMBL" id="NFII01000011">
    <property type="protein sequence ID" value="OUO00427.1"/>
    <property type="molecule type" value="Genomic_DNA"/>
</dbReference>
<proteinExistence type="predicted"/>
<accession>A0A1Y3YRT3</accession>
<dbReference type="GeneID" id="61679333"/>
<dbReference type="AlphaFoldDB" id="A0A1Y3YRT3"/>
<gene>
    <name evidence="1" type="ORF">B5F97_11845</name>
</gene>